<proteinExistence type="predicted"/>
<evidence type="ECO:0000313" key="2">
    <source>
        <dbReference type="Proteomes" id="UP000540929"/>
    </source>
</evidence>
<dbReference type="AlphaFoldDB" id="A0A7Y9WIA9"/>
<sequence length="114" mass="12591">MNNEKKKPRALPPPMLTIELSKSVTTKGSDGETVYDEINLEEPNLDQITEFVKRAGSKGALESMRWLISEISGVPMVVLGKIKSRDYYKAQDYLSAYLTPPDEDDPEGNAGGSQ</sequence>
<dbReference type="Proteomes" id="UP000540929">
    <property type="component" value="Unassembled WGS sequence"/>
</dbReference>
<evidence type="ECO:0000313" key="1">
    <source>
        <dbReference type="EMBL" id="NYH21384.1"/>
    </source>
</evidence>
<comment type="caution">
    <text evidence="1">The sequence shown here is derived from an EMBL/GenBank/DDBJ whole genome shotgun (WGS) entry which is preliminary data.</text>
</comment>
<accession>A0A7Y9WIA9</accession>
<organism evidence="1 2">
    <name type="scientific">Paraburkholderia bryophila</name>
    <dbReference type="NCBI Taxonomy" id="420952"/>
    <lineage>
        <taxon>Bacteria</taxon>
        <taxon>Pseudomonadati</taxon>
        <taxon>Pseudomonadota</taxon>
        <taxon>Betaproteobacteria</taxon>
        <taxon>Burkholderiales</taxon>
        <taxon>Burkholderiaceae</taxon>
        <taxon>Paraburkholderia</taxon>
    </lineage>
</organism>
<name>A0A7Y9WIA9_9BURK</name>
<dbReference type="InterPro" id="IPR019289">
    <property type="entry name" value="Phage_tail_E/E"/>
</dbReference>
<dbReference type="RefSeq" id="WP_179742874.1">
    <property type="nucleotide sequence ID" value="NZ_JACCAS010000001.1"/>
</dbReference>
<keyword evidence="2" id="KW-1185">Reference proteome</keyword>
<dbReference type="EMBL" id="JACCAS010000001">
    <property type="protein sequence ID" value="NYH21384.1"/>
    <property type="molecule type" value="Genomic_DNA"/>
</dbReference>
<reference evidence="1 2" key="1">
    <citation type="submission" date="2020-07" db="EMBL/GenBank/DDBJ databases">
        <title>Exploring microbial biodiversity for novel pathways involved in the catabolism of aromatic compounds derived from lignin.</title>
        <authorList>
            <person name="Elkins J."/>
        </authorList>
    </citation>
    <scope>NUCLEOTIDE SEQUENCE [LARGE SCALE GENOMIC DNA]</scope>
    <source>
        <strain evidence="1 2">H2C3C</strain>
    </source>
</reference>
<protein>
    <recommendedName>
        <fullName evidence="3">Tail assembly chaperone E/41/14-like protein</fullName>
    </recommendedName>
</protein>
<dbReference type="Pfam" id="PF10109">
    <property type="entry name" value="Phage_TAC_7"/>
    <property type="match status" value="1"/>
</dbReference>
<evidence type="ECO:0008006" key="3">
    <source>
        <dbReference type="Google" id="ProtNLM"/>
    </source>
</evidence>
<gene>
    <name evidence="1" type="ORF">GGD40_000863</name>
</gene>